<dbReference type="EMBL" id="SRMA01025581">
    <property type="protein sequence ID" value="TRY92981.1"/>
    <property type="molecule type" value="Genomic_DNA"/>
</dbReference>
<gene>
    <name evidence="2" type="ORF">DNTS_023095</name>
</gene>
<feature type="region of interest" description="Disordered" evidence="1">
    <location>
        <begin position="34"/>
        <end position="55"/>
    </location>
</feature>
<evidence type="ECO:0000313" key="3">
    <source>
        <dbReference type="Proteomes" id="UP000316079"/>
    </source>
</evidence>
<keyword evidence="3" id="KW-1185">Reference proteome</keyword>
<dbReference type="AlphaFoldDB" id="A0A553QSM2"/>
<sequence length="107" mass="11950">MLCETSVAKATPLLTLAGCNRSYIRFLATVTKQLSPHSPTPFSPPQRDSDSIEKEGKWVETVEGKERERMPEVQIMRYEQEAVCQALLAQADAFSRPYCCVTLAARA</sequence>
<name>A0A553QSM2_9TELE</name>
<proteinExistence type="predicted"/>
<comment type="caution">
    <text evidence="2">The sequence shown here is derived from an EMBL/GenBank/DDBJ whole genome shotgun (WGS) entry which is preliminary data.</text>
</comment>
<reference evidence="2 3" key="1">
    <citation type="journal article" date="2019" name="Sci. Data">
        <title>Hybrid genome assembly and annotation of Danionella translucida.</title>
        <authorList>
            <person name="Kadobianskyi M."/>
            <person name="Schulze L."/>
            <person name="Schuelke M."/>
            <person name="Judkewitz B."/>
        </authorList>
    </citation>
    <scope>NUCLEOTIDE SEQUENCE [LARGE SCALE GENOMIC DNA]</scope>
    <source>
        <strain evidence="2 3">Bolton</strain>
    </source>
</reference>
<organism evidence="2 3">
    <name type="scientific">Danionella cerebrum</name>
    <dbReference type="NCBI Taxonomy" id="2873325"/>
    <lineage>
        <taxon>Eukaryota</taxon>
        <taxon>Metazoa</taxon>
        <taxon>Chordata</taxon>
        <taxon>Craniata</taxon>
        <taxon>Vertebrata</taxon>
        <taxon>Euteleostomi</taxon>
        <taxon>Actinopterygii</taxon>
        <taxon>Neopterygii</taxon>
        <taxon>Teleostei</taxon>
        <taxon>Ostariophysi</taxon>
        <taxon>Cypriniformes</taxon>
        <taxon>Danionidae</taxon>
        <taxon>Danioninae</taxon>
        <taxon>Danionella</taxon>
    </lineage>
</organism>
<protein>
    <submittedName>
        <fullName evidence="2">Uncharacterized protein</fullName>
    </submittedName>
</protein>
<evidence type="ECO:0000256" key="1">
    <source>
        <dbReference type="SAM" id="MobiDB-lite"/>
    </source>
</evidence>
<dbReference type="Proteomes" id="UP000316079">
    <property type="component" value="Unassembled WGS sequence"/>
</dbReference>
<evidence type="ECO:0000313" key="2">
    <source>
        <dbReference type="EMBL" id="TRY92981.1"/>
    </source>
</evidence>
<accession>A0A553QSM2</accession>